<evidence type="ECO:0000313" key="2">
    <source>
        <dbReference type="EMBL" id="MCZ8514000.1"/>
    </source>
</evidence>
<dbReference type="Proteomes" id="UP001527882">
    <property type="component" value="Unassembled WGS sequence"/>
</dbReference>
<gene>
    <name evidence="2" type="ORF">O9H85_16535</name>
</gene>
<accession>A0ABT4QBD8</accession>
<protein>
    <submittedName>
        <fullName evidence="2">Uncharacterized protein</fullName>
    </submittedName>
</protein>
<keyword evidence="1" id="KW-0812">Transmembrane</keyword>
<keyword evidence="1" id="KW-1133">Transmembrane helix</keyword>
<sequence length="50" mass="5387">MPHEDHSKTTGTGNPEHLEKRCAAVFKLLSIGATGIIVLLAVGYALHYLL</sequence>
<keyword evidence="3" id="KW-1185">Reference proteome</keyword>
<name>A0ABT4QBD8_9BACL</name>
<proteinExistence type="predicted"/>
<evidence type="ECO:0000313" key="3">
    <source>
        <dbReference type="Proteomes" id="UP001527882"/>
    </source>
</evidence>
<comment type="caution">
    <text evidence="2">The sequence shown here is derived from an EMBL/GenBank/DDBJ whole genome shotgun (WGS) entry which is preliminary data.</text>
</comment>
<dbReference type="RefSeq" id="WP_269882521.1">
    <property type="nucleotide sequence ID" value="NZ_JAQAGZ010000010.1"/>
</dbReference>
<reference evidence="2 3" key="1">
    <citation type="submission" date="2022-12" db="EMBL/GenBank/DDBJ databases">
        <title>Draft genome sequence of Paenibacillus sp. dW9.</title>
        <authorList>
            <person name="Choi E.-W."/>
            <person name="Kim D.-U."/>
        </authorList>
    </citation>
    <scope>NUCLEOTIDE SEQUENCE [LARGE SCALE GENOMIC DNA]</scope>
    <source>
        <strain evidence="3">dW9</strain>
    </source>
</reference>
<feature type="transmembrane region" description="Helical" evidence="1">
    <location>
        <begin position="28"/>
        <end position="49"/>
    </location>
</feature>
<dbReference type="EMBL" id="JAQAGZ010000010">
    <property type="protein sequence ID" value="MCZ8514000.1"/>
    <property type="molecule type" value="Genomic_DNA"/>
</dbReference>
<evidence type="ECO:0000256" key="1">
    <source>
        <dbReference type="SAM" id="Phobius"/>
    </source>
</evidence>
<keyword evidence="1" id="KW-0472">Membrane</keyword>
<organism evidence="2 3">
    <name type="scientific">Paenibacillus gyeongsangnamensis</name>
    <dbReference type="NCBI Taxonomy" id="3388067"/>
    <lineage>
        <taxon>Bacteria</taxon>
        <taxon>Bacillati</taxon>
        <taxon>Bacillota</taxon>
        <taxon>Bacilli</taxon>
        <taxon>Bacillales</taxon>
        <taxon>Paenibacillaceae</taxon>
        <taxon>Paenibacillus</taxon>
    </lineage>
</organism>